<keyword evidence="4 7" id="KW-0812">Transmembrane</keyword>
<feature type="transmembrane region" description="Helical" evidence="7">
    <location>
        <begin position="21"/>
        <end position="49"/>
    </location>
</feature>
<feature type="domain" description="Major facilitator superfamily (MFS) profile" evidence="8">
    <location>
        <begin position="23"/>
        <end position="472"/>
    </location>
</feature>
<dbReference type="CDD" id="cd17321">
    <property type="entry name" value="MFS_MMR_MDR_like"/>
    <property type="match status" value="1"/>
</dbReference>
<feature type="transmembrane region" description="Helical" evidence="7">
    <location>
        <begin position="210"/>
        <end position="230"/>
    </location>
</feature>
<feature type="transmembrane region" description="Helical" evidence="7">
    <location>
        <begin position="306"/>
        <end position="332"/>
    </location>
</feature>
<dbReference type="RefSeq" id="WP_155549641.1">
    <property type="nucleotide sequence ID" value="NZ_CABVGP010000004.1"/>
</dbReference>
<feature type="transmembrane region" description="Helical" evidence="7">
    <location>
        <begin position="180"/>
        <end position="198"/>
    </location>
</feature>
<feature type="transmembrane region" description="Helical" evidence="7">
    <location>
        <begin position="368"/>
        <end position="395"/>
    </location>
</feature>
<dbReference type="PANTHER" id="PTHR42718">
    <property type="entry name" value="MAJOR FACILITATOR SUPERFAMILY MULTIDRUG TRANSPORTER MFSC"/>
    <property type="match status" value="1"/>
</dbReference>
<evidence type="ECO:0000256" key="2">
    <source>
        <dbReference type="ARBA" id="ARBA00022448"/>
    </source>
</evidence>
<sequence>MTLAESARPDSAARPADPRRLAALVLLCAANFMVILDAQSVIMGVPVIAADLGLSPVEAQWVLSANLLTFGGLLLLGGRAADLLGRRKLFMAGTALFLLVSLLSAVATAGPLLLAARSLHGVSAALMAPTALAILTDTFPEGRPRNRALAIWSGIAALGATIGLLLGGALLDWFGWQSLFYVNVPVAVLMLVLSPVLLRESRDTSAHRTFDVAGAVLSTAALVLLVYVLVEAPAWGWASFRTLGLGAVFLVLTATTIVVERRSAAPLLPARLFRSATVLGGNVLTVLIAMLAFGSSVVLSQYSLGVLGYTPIVFGLSQSAMPVAAVLGAYAGQAALARLGIRPVAVTALLLMAVGSALLTGLSPDSGYLTSVLPGLVVFGLGLGIGPVVLAAAALKGVTTADAGIASGINVAAFQVGGALGVAVVSTVIATTMAATPGPAGALAGFHTGMLVCAGIGAAGVVVAFFLLKNAKRGQLAAVPRVH</sequence>
<feature type="transmembrane region" description="Helical" evidence="7">
    <location>
        <begin position="61"/>
        <end position="77"/>
    </location>
</feature>
<dbReference type="InterPro" id="IPR020846">
    <property type="entry name" value="MFS_dom"/>
</dbReference>
<keyword evidence="3" id="KW-1003">Cell membrane</keyword>
<proteinExistence type="predicted"/>
<feature type="transmembrane region" description="Helical" evidence="7">
    <location>
        <begin position="344"/>
        <end position="362"/>
    </location>
</feature>
<keyword evidence="6 7" id="KW-0472">Membrane</keyword>
<evidence type="ECO:0000313" key="9">
    <source>
        <dbReference type="EMBL" id="VVJ24987.1"/>
    </source>
</evidence>
<evidence type="ECO:0000256" key="6">
    <source>
        <dbReference type="ARBA" id="ARBA00023136"/>
    </source>
</evidence>
<evidence type="ECO:0000256" key="7">
    <source>
        <dbReference type="SAM" id="Phobius"/>
    </source>
</evidence>
<dbReference type="Proteomes" id="UP000399805">
    <property type="component" value="Unassembled WGS sequence"/>
</dbReference>
<feature type="transmembrane region" description="Helical" evidence="7">
    <location>
        <begin position="407"/>
        <end position="430"/>
    </location>
</feature>
<feature type="transmembrane region" description="Helical" evidence="7">
    <location>
        <begin position="148"/>
        <end position="174"/>
    </location>
</feature>
<dbReference type="EMBL" id="CABVGP010000004">
    <property type="protein sequence ID" value="VVJ24987.1"/>
    <property type="molecule type" value="Genomic_DNA"/>
</dbReference>
<evidence type="ECO:0000313" key="10">
    <source>
        <dbReference type="Proteomes" id="UP000399805"/>
    </source>
</evidence>
<name>A0A6I8M4Z6_9PSEU</name>
<dbReference type="InterPro" id="IPR005829">
    <property type="entry name" value="Sugar_transporter_CS"/>
</dbReference>
<feature type="transmembrane region" description="Helical" evidence="7">
    <location>
        <begin position="89"/>
        <end position="113"/>
    </location>
</feature>
<dbReference type="PROSITE" id="PS00216">
    <property type="entry name" value="SUGAR_TRANSPORT_1"/>
    <property type="match status" value="1"/>
</dbReference>
<dbReference type="PANTHER" id="PTHR42718:SF46">
    <property type="entry name" value="BLR6921 PROTEIN"/>
    <property type="match status" value="1"/>
</dbReference>
<gene>
    <name evidence="9" type="ORF">AA23TX_09742</name>
</gene>
<protein>
    <submittedName>
        <fullName evidence="9">Uncharacterized MFS-type transporter</fullName>
    </submittedName>
</protein>
<dbReference type="SUPFAM" id="SSF103473">
    <property type="entry name" value="MFS general substrate transporter"/>
    <property type="match status" value="1"/>
</dbReference>
<organism evidence="9 10">
    <name type="scientific">Amycolatopsis camponoti</name>
    <dbReference type="NCBI Taxonomy" id="2606593"/>
    <lineage>
        <taxon>Bacteria</taxon>
        <taxon>Bacillati</taxon>
        <taxon>Actinomycetota</taxon>
        <taxon>Actinomycetes</taxon>
        <taxon>Pseudonocardiales</taxon>
        <taxon>Pseudonocardiaceae</taxon>
        <taxon>Amycolatopsis</taxon>
    </lineage>
</organism>
<dbReference type="GO" id="GO:0005886">
    <property type="term" value="C:plasma membrane"/>
    <property type="evidence" value="ECO:0007669"/>
    <property type="project" value="UniProtKB-SubCell"/>
</dbReference>
<keyword evidence="10" id="KW-1185">Reference proteome</keyword>
<dbReference type="Gene3D" id="1.20.1250.20">
    <property type="entry name" value="MFS general substrate transporter like domains"/>
    <property type="match status" value="1"/>
</dbReference>
<dbReference type="PROSITE" id="PS50850">
    <property type="entry name" value="MFS"/>
    <property type="match status" value="1"/>
</dbReference>
<dbReference type="Gene3D" id="1.20.1720.10">
    <property type="entry name" value="Multidrug resistance protein D"/>
    <property type="match status" value="1"/>
</dbReference>
<keyword evidence="5 7" id="KW-1133">Transmembrane helix</keyword>
<feature type="transmembrane region" description="Helical" evidence="7">
    <location>
        <begin position="442"/>
        <end position="468"/>
    </location>
</feature>
<evidence type="ECO:0000256" key="4">
    <source>
        <dbReference type="ARBA" id="ARBA00022692"/>
    </source>
</evidence>
<evidence type="ECO:0000256" key="1">
    <source>
        <dbReference type="ARBA" id="ARBA00004651"/>
    </source>
</evidence>
<dbReference type="InterPro" id="IPR011701">
    <property type="entry name" value="MFS"/>
</dbReference>
<reference evidence="9 10" key="1">
    <citation type="submission" date="2019-09" db="EMBL/GenBank/DDBJ databases">
        <authorList>
            <person name="Leyn A S."/>
        </authorList>
    </citation>
    <scope>NUCLEOTIDE SEQUENCE [LARGE SCALE GENOMIC DNA]</scope>
    <source>
        <strain evidence="9">AA231_1</strain>
    </source>
</reference>
<accession>A0A6I8M4Z6</accession>
<feature type="transmembrane region" description="Helical" evidence="7">
    <location>
        <begin position="272"/>
        <end position="294"/>
    </location>
</feature>
<evidence type="ECO:0000259" key="8">
    <source>
        <dbReference type="PROSITE" id="PS50850"/>
    </source>
</evidence>
<dbReference type="GO" id="GO:0022857">
    <property type="term" value="F:transmembrane transporter activity"/>
    <property type="evidence" value="ECO:0007669"/>
    <property type="project" value="InterPro"/>
</dbReference>
<comment type="subcellular location">
    <subcellularLocation>
        <location evidence="1">Cell membrane</location>
        <topology evidence="1">Multi-pass membrane protein</topology>
    </subcellularLocation>
</comment>
<keyword evidence="2" id="KW-0813">Transport</keyword>
<dbReference type="AlphaFoldDB" id="A0A6I8M4Z6"/>
<evidence type="ECO:0000256" key="5">
    <source>
        <dbReference type="ARBA" id="ARBA00022989"/>
    </source>
</evidence>
<feature type="transmembrane region" description="Helical" evidence="7">
    <location>
        <begin position="119"/>
        <end position="136"/>
    </location>
</feature>
<dbReference type="Pfam" id="PF07690">
    <property type="entry name" value="MFS_1"/>
    <property type="match status" value="1"/>
</dbReference>
<evidence type="ECO:0000256" key="3">
    <source>
        <dbReference type="ARBA" id="ARBA00022475"/>
    </source>
</evidence>
<feature type="transmembrane region" description="Helical" evidence="7">
    <location>
        <begin position="242"/>
        <end position="260"/>
    </location>
</feature>
<dbReference type="InterPro" id="IPR036259">
    <property type="entry name" value="MFS_trans_sf"/>
</dbReference>